<evidence type="ECO:0000256" key="1">
    <source>
        <dbReference type="SAM" id="MobiDB-lite"/>
    </source>
</evidence>
<feature type="chain" id="PRO_5008015162" description="DUF4340 domain-containing protein" evidence="2">
    <location>
        <begin position="22"/>
        <end position="356"/>
    </location>
</feature>
<dbReference type="AlphaFoldDB" id="A0A173X3D7"/>
<protein>
    <recommendedName>
        <fullName evidence="5">DUF4340 domain-containing protein</fullName>
    </recommendedName>
</protein>
<feature type="compositionally biased region" description="Acidic residues" evidence="1">
    <location>
        <begin position="51"/>
        <end position="60"/>
    </location>
</feature>
<proteinExistence type="predicted"/>
<dbReference type="PROSITE" id="PS51257">
    <property type="entry name" value="PROKAR_LIPOPROTEIN"/>
    <property type="match status" value="1"/>
</dbReference>
<feature type="region of interest" description="Disordered" evidence="1">
    <location>
        <begin position="36"/>
        <end position="63"/>
    </location>
</feature>
<dbReference type="EMBL" id="CYZP01000001">
    <property type="protein sequence ID" value="CUN44888.1"/>
    <property type="molecule type" value="Genomic_DNA"/>
</dbReference>
<name>A0A173X3D7_9FIRM</name>
<evidence type="ECO:0000313" key="3">
    <source>
        <dbReference type="EMBL" id="CUN44888.1"/>
    </source>
</evidence>
<dbReference type="Proteomes" id="UP000095645">
    <property type="component" value="Unassembled WGS sequence"/>
</dbReference>
<sequence length="356" mass="39962">MKNKIKKILLLGMTAMFTAGAAGTAVISCPVWADEAEQNSETAEEPKAEDAAVEEEIADQTDDKTENTDLKTVEHPRMSVYSIRRFSIVKGGEEVFQIKQEPADYKMDFDYWEITNPYDEIATVNTENMYEMFGVLAAFDLSNGVDAANTDTGLDNTKTYFTVDFVNTVNDDTAKETQDADATATILIGNTDENGDYYACVKGYEEAVYLLSKESVNSLLELKPFNLILKIPALVNIDTLDSVDMSIGKKTYTMKLDGSDYKFGKKTVKKEKFTELYQALQSIMLDSEVEETKDAADKEEVLTVTFHRNTEEAPEVTLKYFAYDDTYDSLEINGTERFLVKTEDVDALVKQIKKAF</sequence>
<reference evidence="3 4" key="1">
    <citation type="submission" date="2015-09" db="EMBL/GenBank/DDBJ databases">
        <authorList>
            <consortium name="Pathogen Informatics"/>
        </authorList>
    </citation>
    <scope>NUCLEOTIDE SEQUENCE [LARGE SCALE GENOMIC DNA]</scope>
    <source>
        <strain evidence="3 4">2789STDY5834861</strain>
    </source>
</reference>
<organism evidence="3 4">
    <name type="scientific">Blautia obeum</name>
    <dbReference type="NCBI Taxonomy" id="40520"/>
    <lineage>
        <taxon>Bacteria</taxon>
        <taxon>Bacillati</taxon>
        <taxon>Bacillota</taxon>
        <taxon>Clostridia</taxon>
        <taxon>Lachnospirales</taxon>
        <taxon>Lachnospiraceae</taxon>
        <taxon>Blautia</taxon>
    </lineage>
</organism>
<evidence type="ECO:0000313" key="4">
    <source>
        <dbReference type="Proteomes" id="UP000095645"/>
    </source>
</evidence>
<evidence type="ECO:0000256" key="2">
    <source>
        <dbReference type="SAM" id="SignalP"/>
    </source>
</evidence>
<feature type="signal peptide" evidence="2">
    <location>
        <begin position="1"/>
        <end position="21"/>
    </location>
</feature>
<dbReference type="RefSeq" id="WP_055057237.1">
    <property type="nucleotide sequence ID" value="NZ_CYZP01000001.1"/>
</dbReference>
<keyword evidence="2" id="KW-0732">Signal</keyword>
<accession>A0A173X3D7</accession>
<gene>
    <name evidence="3" type="ORF">ERS852476_00151</name>
</gene>
<evidence type="ECO:0008006" key="5">
    <source>
        <dbReference type="Google" id="ProtNLM"/>
    </source>
</evidence>